<name>A0A928W0R1_9CYAN</name>
<evidence type="ECO:0000313" key="10">
    <source>
        <dbReference type="EMBL" id="MBE9041758.1"/>
    </source>
</evidence>
<dbReference type="PROSITE" id="PS50293">
    <property type="entry name" value="TPR_REGION"/>
    <property type="match status" value="1"/>
</dbReference>
<comment type="similarity">
    <text evidence="2">Belongs to the glycosyltransferase 41 family. O-GlcNAc transferase subfamily.</text>
</comment>
<comment type="pathway">
    <text evidence="1">Protein modification; protein glycosylation.</text>
</comment>
<proteinExistence type="inferred from homology"/>
<dbReference type="RefSeq" id="WP_264321956.1">
    <property type="nucleotide sequence ID" value="NZ_JADEXN010000242.1"/>
</dbReference>
<evidence type="ECO:0000256" key="1">
    <source>
        <dbReference type="ARBA" id="ARBA00004922"/>
    </source>
</evidence>
<dbReference type="AlphaFoldDB" id="A0A928W0R1"/>
<dbReference type="InterPro" id="IPR051939">
    <property type="entry name" value="Glycosyltr_41/O-GlcNAc_trsf"/>
</dbReference>
<gene>
    <name evidence="10" type="ORF">IQ235_13310</name>
</gene>
<dbReference type="Pfam" id="PF13414">
    <property type="entry name" value="TPR_11"/>
    <property type="match status" value="2"/>
</dbReference>
<dbReference type="Pfam" id="PF13844">
    <property type="entry name" value="Glyco_transf_41"/>
    <property type="match status" value="2"/>
</dbReference>
<keyword evidence="7 8" id="KW-0802">TPR repeat</keyword>
<evidence type="ECO:0000313" key="11">
    <source>
        <dbReference type="Proteomes" id="UP000621799"/>
    </source>
</evidence>
<dbReference type="Pfam" id="PF14559">
    <property type="entry name" value="TPR_19"/>
    <property type="match status" value="1"/>
</dbReference>
<evidence type="ECO:0000256" key="5">
    <source>
        <dbReference type="ARBA" id="ARBA00022679"/>
    </source>
</evidence>
<feature type="domain" description="O-GlcNAc transferase C-terminal" evidence="9">
    <location>
        <begin position="314"/>
        <end position="462"/>
    </location>
</feature>
<evidence type="ECO:0000256" key="7">
    <source>
        <dbReference type="ARBA" id="ARBA00022803"/>
    </source>
</evidence>
<dbReference type="InterPro" id="IPR011990">
    <property type="entry name" value="TPR-like_helical_dom_sf"/>
</dbReference>
<keyword evidence="4" id="KW-0328">Glycosyltransferase</keyword>
<dbReference type="Gene3D" id="1.25.40.10">
    <property type="entry name" value="Tetratricopeptide repeat domain"/>
    <property type="match status" value="2"/>
</dbReference>
<evidence type="ECO:0000256" key="4">
    <source>
        <dbReference type="ARBA" id="ARBA00022676"/>
    </source>
</evidence>
<dbReference type="InterPro" id="IPR029489">
    <property type="entry name" value="OGT/SEC/SPY_C"/>
</dbReference>
<feature type="domain" description="O-GlcNAc transferase C-terminal" evidence="9">
    <location>
        <begin position="477"/>
        <end position="656"/>
    </location>
</feature>
<dbReference type="InterPro" id="IPR019734">
    <property type="entry name" value="TPR_rpt"/>
</dbReference>
<evidence type="ECO:0000259" key="9">
    <source>
        <dbReference type="Pfam" id="PF13844"/>
    </source>
</evidence>
<protein>
    <recommendedName>
        <fullName evidence="3">protein O-GlcNAc transferase</fullName>
        <ecNumber evidence="3">2.4.1.255</ecNumber>
    </recommendedName>
</protein>
<feature type="repeat" description="TPR" evidence="8">
    <location>
        <begin position="111"/>
        <end position="144"/>
    </location>
</feature>
<dbReference type="SMART" id="SM00028">
    <property type="entry name" value="TPR"/>
    <property type="match status" value="5"/>
</dbReference>
<reference evidence="10" key="1">
    <citation type="submission" date="2020-10" db="EMBL/GenBank/DDBJ databases">
        <authorList>
            <person name="Castelo-Branco R."/>
            <person name="Eusebio N."/>
            <person name="Adriana R."/>
            <person name="Vieira A."/>
            <person name="Brugerolle De Fraissinette N."/>
            <person name="Rezende De Castro R."/>
            <person name="Schneider M.P."/>
            <person name="Vasconcelos V."/>
            <person name="Leao P.N."/>
        </authorList>
    </citation>
    <scope>NUCLEOTIDE SEQUENCE</scope>
    <source>
        <strain evidence="10">LEGE 11467</strain>
    </source>
</reference>
<dbReference type="EC" id="2.4.1.255" evidence="3"/>
<keyword evidence="5" id="KW-0808">Transferase</keyword>
<dbReference type="SUPFAM" id="SSF48452">
    <property type="entry name" value="TPR-like"/>
    <property type="match status" value="1"/>
</dbReference>
<dbReference type="EMBL" id="JADEXN010000242">
    <property type="protein sequence ID" value="MBE9041758.1"/>
    <property type="molecule type" value="Genomic_DNA"/>
</dbReference>
<organism evidence="10 11">
    <name type="scientific">Zarconia navalis LEGE 11467</name>
    <dbReference type="NCBI Taxonomy" id="1828826"/>
    <lineage>
        <taxon>Bacteria</taxon>
        <taxon>Bacillati</taxon>
        <taxon>Cyanobacteriota</taxon>
        <taxon>Cyanophyceae</taxon>
        <taxon>Oscillatoriophycideae</taxon>
        <taxon>Oscillatoriales</taxon>
        <taxon>Oscillatoriales incertae sedis</taxon>
        <taxon>Zarconia</taxon>
        <taxon>Zarconia navalis</taxon>
    </lineage>
</organism>
<dbReference type="Proteomes" id="UP000621799">
    <property type="component" value="Unassembled WGS sequence"/>
</dbReference>
<accession>A0A928W0R1</accession>
<dbReference type="Gene3D" id="3.40.50.2000">
    <property type="entry name" value="Glycogen Phosphorylase B"/>
    <property type="match status" value="1"/>
</dbReference>
<evidence type="ECO:0000256" key="6">
    <source>
        <dbReference type="ARBA" id="ARBA00022737"/>
    </source>
</evidence>
<comment type="caution">
    <text evidence="10">The sequence shown here is derived from an EMBL/GenBank/DDBJ whole genome shotgun (WGS) entry which is preliminary data.</text>
</comment>
<dbReference type="Gene3D" id="3.40.50.11380">
    <property type="match status" value="1"/>
</dbReference>
<keyword evidence="11" id="KW-1185">Reference proteome</keyword>
<sequence>MLVLKDSINTAIQEYKRGNLVEAQTRSEEILEKDPHHIDILMLLAAIAQKKCQFDRAESLYRQIIEIQPDGIMAYGALGDLYLLRYQNRWQDAIEAYQKVLTLNPSPKIALITHNYLGKAFIESGKIKQAIAAYQQVTQIQPNISIGHYNLGNALAKDQQFDEAIEAYQKAISLREDYYEAYSNLGNLLKAQGRCTEAIAAYKKAMAIEPNFERPRFGTLTSQIPIIYQNIEEIEASRKNYSQYLQVLVDRYQNATSEERAIYADAVGTSQPFYLAYQGLNDRHLQQQYGQAIVSLMHSRYPQWSQPPMLPPLQTNEKIRVGIVSAFFHSHSNWKIPIQGWVENIDRSRFELFGYYCEPKPDIHTKIAARSFDQFEMGQRSLEQWCQQIESDRLHVLIFPEFGMSSIALQLGCLRLAPIQMTSWGHPQTSGLSTIDYYLSSDLMEPENAAKNYTEDVVRLPNLSIFYAPLKLKPIQISRSDIGTKDDDILFWCCQSIYKYLPQDDDVFPKIARSLPNSKFIFIQHSRGKYVTDIFYERLRRSFAQFGLDSTQYCVFLPRMKTRVFAGASALADVFLDSIGWSGCNSTLESLDYNLPIVTLPRDLMRGRHTLAVLKMMGIEETIAADKDDYIKIAIRLGRDFKYRQAISEKVAVNKHRVYRDLEPVRALEDFLARTVGQKIDRPGERR</sequence>
<keyword evidence="6" id="KW-0677">Repeat</keyword>
<dbReference type="PROSITE" id="PS50005">
    <property type="entry name" value="TPR"/>
    <property type="match status" value="3"/>
</dbReference>
<evidence type="ECO:0000256" key="3">
    <source>
        <dbReference type="ARBA" id="ARBA00011970"/>
    </source>
</evidence>
<dbReference type="PANTHER" id="PTHR44835:SF1">
    <property type="entry name" value="PROTEIN O-GLCNAC TRANSFERASE"/>
    <property type="match status" value="1"/>
</dbReference>
<feature type="repeat" description="TPR" evidence="8">
    <location>
        <begin position="179"/>
        <end position="212"/>
    </location>
</feature>
<dbReference type="GO" id="GO:0097363">
    <property type="term" value="F:protein O-acetylglucosaminyltransferase activity"/>
    <property type="evidence" value="ECO:0007669"/>
    <property type="project" value="UniProtKB-EC"/>
</dbReference>
<dbReference type="PANTHER" id="PTHR44835">
    <property type="entry name" value="UDP-N-ACETYLGLUCOSAMINE--PEPTIDE N-ACETYLGLUCOSAMINYLTRANSFERASE SPINDLY-RELATED"/>
    <property type="match status" value="1"/>
</dbReference>
<evidence type="ECO:0000256" key="2">
    <source>
        <dbReference type="ARBA" id="ARBA00005386"/>
    </source>
</evidence>
<evidence type="ECO:0000256" key="8">
    <source>
        <dbReference type="PROSITE-ProRule" id="PRU00339"/>
    </source>
</evidence>
<feature type="repeat" description="TPR" evidence="8">
    <location>
        <begin position="145"/>
        <end position="178"/>
    </location>
</feature>